<sequence>MNPAIAAVASGLRVAALLAAGRAEAMTRIEQGMEGARRSFLAALLCLPLFALLRLLDWTLAGLPPRPGHALTLDLLGYAVGWAGFALLSRPLVSLLGREKLWPRYITLWNWCNFAQYVLLTLGALPELFGLPGVVQQTAALVAFGWAIWLEWHATRLALEIGAVPAALFTLLDLAIGVALAGLSDLLT</sequence>
<feature type="transmembrane region" description="Helical" evidence="1">
    <location>
        <begin position="39"/>
        <end position="56"/>
    </location>
</feature>
<keyword evidence="1" id="KW-0812">Transmembrane</keyword>
<feature type="transmembrane region" description="Helical" evidence="1">
    <location>
        <begin position="161"/>
        <end position="183"/>
    </location>
</feature>
<keyword evidence="1" id="KW-0472">Membrane</keyword>
<accession>A0A8J4M6E9</accession>
<organism evidence="2">
    <name type="scientific">Acidicaldus sp</name>
    <dbReference type="NCBI Taxonomy" id="1872105"/>
    <lineage>
        <taxon>Bacteria</taxon>
        <taxon>Pseudomonadati</taxon>
        <taxon>Pseudomonadota</taxon>
        <taxon>Alphaproteobacteria</taxon>
        <taxon>Acetobacterales</taxon>
        <taxon>Acetobacteraceae</taxon>
        <taxon>Acidicaldus</taxon>
    </lineage>
</organism>
<feature type="transmembrane region" description="Helical" evidence="1">
    <location>
        <begin position="68"/>
        <end position="88"/>
    </location>
</feature>
<evidence type="ECO:0000313" key="2">
    <source>
        <dbReference type="EMBL" id="HGC43717.1"/>
    </source>
</evidence>
<gene>
    <name evidence="2" type="ORF">ENY07_10925</name>
</gene>
<feature type="transmembrane region" description="Helical" evidence="1">
    <location>
        <begin position="129"/>
        <end position="149"/>
    </location>
</feature>
<comment type="caution">
    <text evidence="2">The sequence shown here is derived from an EMBL/GenBank/DDBJ whole genome shotgun (WGS) entry which is preliminary data.</text>
</comment>
<reference evidence="2" key="1">
    <citation type="journal article" date="2020" name="mSystems">
        <title>Genome- and Community-Level Interaction Insights into Carbon Utilization and Element Cycling Functions of Hydrothermarchaeota in Hydrothermal Sediment.</title>
        <authorList>
            <person name="Zhou Z."/>
            <person name="Liu Y."/>
            <person name="Xu W."/>
            <person name="Pan J."/>
            <person name="Luo Z.H."/>
            <person name="Li M."/>
        </authorList>
    </citation>
    <scope>NUCLEOTIDE SEQUENCE</scope>
    <source>
        <strain evidence="2">SpSt-997</strain>
    </source>
</reference>
<keyword evidence="1" id="KW-1133">Transmembrane helix</keyword>
<dbReference type="AlphaFoldDB" id="A0A8J4M6E9"/>
<proteinExistence type="predicted"/>
<dbReference type="EMBL" id="DTQM01000208">
    <property type="protein sequence ID" value="HGC43717.1"/>
    <property type="molecule type" value="Genomic_DNA"/>
</dbReference>
<evidence type="ECO:0000256" key="1">
    <source>
        <dbReference type="SAM" id="Phobius"/>
    </source>
</evidence>
<name>A0A8J4M6E9_9PROT</name>
<protein>
    <submittedName>
        <fullName evidence="2">Uncharacterized protein</fullName>
    </submittedName>
</protein>